<reference evidence="1 2" key="1">
    <citation type="submission" date="2021-10" db="EMBL/GenBank/DDBJ databases">
        <title>Anaerobic single-cell dispensing facilitates the cultivation of human gut bacteria.</title>
        <authorList>
            <person name="Afrizal A."/>
        </authorList>
    </citation>
    <scope>NUCLEOTIDE SEQUENCE [LARGE SCALE GENOMIC DNA]</scope>
    <source>
        <strain evidence="1 2">CLA-AA-H244</strain>
    </source>
</reference>
<dbReference type="RefSeq" id="WP_308727424.1">
    <property type="nucleotide sequence ID" value="NZ_JAJEQF010000001.1"/>
</dbReference>
<comment type="caution">
    <text evidence="1">The sequence shown here is derived from an EMBL/GenBank/DDBJ whole genome shotgun (WGS) entry which is preliminary data.</text>
</comment>
<evidence type="ECO:0000313" key="2">
    <source>
        <dbReference type="Proteomes" id="UP001199355"/>
    </source>
</evidence>
<dbReference type="AlphaFoldDB" id="A0AAE3DMK8"/>
<dbReference type="Proteomes" id="UP001199355">
    <property type="component" value="Unassembled WGS sequence"/>
</dbReference>
<name>A0AAE3DMK8_9FIRM</name>
<sequence>MTAFQILEMKHFMAKLLTEDCFDSFLLEKASVSCAVSYEIDGRVNPEFYQDDETPDAGYLFLPWKSIRPVLFQMIRGKHTPLSFKFVLHLMPQYVPGVMKGADPSLKSEQVQALVLTIKYDGSAIRLTTGTAFSSFVPDKTLDAQWDKTMRQFLSRKEIACRE</sequence>
<evidence type="ECO:0000313" key="1">
    <source>
        <dbReference type="EMBL" id="MCC2166186.1"/>
    </source>
</evidence>
<keyword evidence="2" id="KW-1185">Reference proteome</keyword>
<proteinExistence type="predicted"/>
<dbReference type="EMBL" id="JAJEQF010000001">
    <property type="protein sequence ID" value="MCC2166186.1"/>
    <property type="molecule type" value="Genomic_DNA"/>
</dbReference>
<dbReference type="InterPro" id="IPR043779">
    <property type="entry name" value="DUF5721"/>
</dbReference>
<accession>A0AAE3DMK8</accession>
<gene>
    <name evidence="1" type="ORF">LKD45_00475</name>
</gene>
<dbReference type="Pfam" id="PF18988">
    <property type="entry name" value="DUF5721"/>
    <property type="match status" value="1"/>
</dbReference>
<organism evidence="1 2">
    <name type="scientific">Gallintestinimicrobium propionicum</name>
    <dbReference type="NCBI Taxonomy" id="2981770"/>
    <lineage>
        <taxon>Bacteria</taxon>
        <taxon>Bacillati</taxon>
        <taxon>Bacillota</taxon>
        <taxon>Clostridia</taxon>
        <taxon>Lachnospirales</taxon>
        <taxon>Lachnospiraceae</taxon>
        <taxon>Gallintestinimicrobium</taxon>
    </lineage>
</organism>
<protein>
    <submittedName>
        <fullName evidence="1">DUF5721 family protein</fullName>
    </submittedName>
</protein>